<organism evidence="2">
    <name type="scientific">Picea glauca</name>
    <name type="common">White spruce</name>
    <name type="synonym">Pinus glauca</name>
    <dbReference type="NCBI Taxonomy" id="3330"/>
    <lineage>
        <taxon>Eukaryota</taxon>
        <taxon>Viridiplantae</taxon>
        <taxon>Streptophyta</taxon>
        <taxon>Embryophyta</taxon>
        <taxon>Tracheophyta</taxon>
        <taxon>Spermatophyta</taxon>
        <taxon>Pinopsida</taxon>
        <taxon>Pinidae</taxon>
        <taxon>Conifers I</taxon>
        <taxon>Pinales</taxon>
        <taxon>Pinaceae</taxon>
        <taxon>Picea</taxon>
    </lineage>
</organism>
<protein>
    <submittedName>
        <fullName evidence="2">Uncharacterized protein</fullName>
    </submittedName>
</protein>
<accession>A0A117NGB1</accession>
<sequence length="55" mass="6460">MKRNPTSDYMGQRKHLCLPKYAGAKVNLEATRLRISDLEREVKDLKRKREVKACN</sequence>
<keyword evidence="1" id="KW-0175">Coiled coil</keyword>
<geneLocation type="mitochondrion" evidence="2"/>
<reference evidence="2" key="1">
    <citation type="journal article" date="2015" name="Genome Biol. Evol.">
        <title>Organellar Genomes of White Spruce (Picea glauca): Assembly and Annotation.</title>
        <authorList>
            <person name="Jackman S.D."/>
            <person name="Warren R.L."/>
            <person name="Gibb E.A."/>
            <person name="Vandervalk B.P."/>
            <person name="Mohamadi H."/>
            <person name="Chu J."/>
            <person name="Raymond A."/>
            <person name="Pleasance S."/>
            <person name="Coope R."/>
            <person name="Wildung M.R."/>
            <person name="Ritland C.E."/>
            <person name="Bousquet J."/>
            <person name="Jones S.J."/>
            <person name="Bohlmann J."/>
            <person name="Birol I."/>
        </authorList>
    </citation>
    <scope>NUCLEOTIDE SEQUENCE [LARGE SCALE GENOMIC DNA]</scope>
    <source>
        <tissue evidence="2">Flushing bud</tissue>
    </source>
</reference>
<dbReference type="EMBL" id="LKAM01000011">
    <property type="protein sequence ID" value="KUM46521.1"/>
    <property type="molecule type" value="Genomic_DNA"/>
</dbReference>
<gene>
    <name evidence="2" type="ORF">ABT39_MTgene1623</name>
</gene>
<evidence type="ECO:0000313" key="2">
    <source>
        <dbReference type="EMBL" id="KUM46521.1"/>
    </source>
</evidence>
<comment type="caution">
    <text evidence="2">The sequence shown here is derived from an EMBL/GenBank/DDBJ whole genome shotgun (WGS) entry which is preliminary data.</text>
</comment>
<evidence type="ECO:0000256" key="1">
    <source>
        <dbReference type="SAM" id="Coils"/>
    </source>
</evidence>
<proteinExistence type="predicted"/>
<keyword evidence="2" id="KW-0496">Mitochondrion</keyword>
<dbReference type="AlphaFoldDB" id="A0A117NGB1"/>
<name>A0A117NGB1_PICGL</name>
<feature type="coiled-coil region" evidence="1">
    <location>
        <begin position="21"/>
        <end position="55"/>
    </location>
</feature>